<evidence type="ECO:0000256" key="6">
    <source>
        <dbReference type="RuleBase" id="RU365002"/>
    </source>
</evidence>
<dbReference type="GO" id="GO:0016787">
    <property type="term" value="F:hydrolase activity"/>
    <property type="evidence" value="ECO:0007669"/>
    <property type="project" value="UniProtKB-KW"/>
</dbReference>
<evidence type="ECO:0000313" key="8">
    <source>
        <dbReference type="Proteomes" id="UP000593562"/>
    </source>
</evidence>
<comment type="function">
    <text evidence="6">Catalyzes the hydrolysis of queuosine 5'-phosphate, releasing the nucleobase queuine (q). Is required for salvage of queuine from exogenous queuosine (Q) that is imported and then converted to queuosine 5'-phosphate intracellularly.</text>
</comment>
<evidence type="ECO:0000256" key="5">
    <source>
        <dbReference type="ARBA" id="ARBA00048204"/>
    </source>
</evidence>
<evidence type="ECO:0000256" key="3">
    <source>
        <dbReference type="ARBA" id="ARBA00035306"/>
    </source>
</evidence>
<gene>
    <name evidence="7" type="ORF">HS088_TW14G00353</name>
</gene>
<evidence type="ECO:0000256" key="1">
    <source>
        <dbReference type="ARBA" id="ARBA00022801"/>
    </source>
</evidence>
<comment type="similarity">
    <text evidence="2 6">Belongs to the QNG1 protein family.</text>
</comment>
<dbReference type="InParanoid" id="A0A7J7CQ51"/>
<comment type="caution">
    <text evidence="7">The sequence shown here is derived from an EMBL/GenBank/DDBJ whole genome shotgun (WGS) entry which is preliminary data.</text>
</comment>
<organism evidence="7 8">
    <name type="scientific">Tripterygium wilfordii</name>
    <name type="common">Thunder God vine</name>
    <dbReference type="NCBI Taxonomy" id="458696"/>
    <lineage>
        <taxon>Eukaryota</taxon>
        <taxon>Viridiplantae</taxon>
        <taxon>Streptophyta</taxon>
        <taxon>Embryophyta</taxon>
        <taxon>Tracheophyta</taxon>
        <taxon>Spermatophyta</taxon>
        <taxon>Magnoliopsida</taxon>
        <taxon>eudicotyledons</taxon>
        <taxon>Gunneridae</taxon>
        <taxon>Pentapetalae</taxon>
        <taxon>rosids</taxon>
        <taxon>fabids</taxon>
        <taxon>Celastrales</taxon>
        <taxon>Celastraceae</taxon>
        <taxon>Tripterygium</taxon>
    </lineage>
</organism>
<dbReference type="EMBL" id="JAAARO010000014">
    <property type="protein sequence ID" value="KAF5736217.1"/>
    <property type="molecule type" value="Genomic_DNA"/>
</dbReference>
<dbReference type="EC" id="3.2.2.-" evidence="6"/>
<dbReference type="PANTHER" id="PTHR21314">
    <property type="entry name" value="QUEUOSINE 5'-PHOSPHATE N-GLYCOSYLASE_HYDROLASE-RELATED"/>
    <property type="match status" value="1"/>
</dbReference>
<dbReference type="Pfam" id="PF10343">
    <property type="entry name" value="Q_salvage"/>
    <property type="match status" value="1"/>
</dbReference>
<evidence type="ECO:0000256" key="4">
    <source>
        <dbReference type="ARBA" id="ARBA00035393"/>
    </source>
</evidence>
<keyword evidence="8" id="KW-1185">Reference proteome</keyword>
<evidence type="ECO:0000256" key="2">
    <source>
        <dbReference type="ARBA" id="ARBA00035119"/>
    </source>
</evidence>
<protein>
    <recommendedName>
        <fullName evidence="3 6">Queuosine 5'-phosphate N-glycosylase/hydrolase</fullName>
        <ecNumber evidence="6">3.2.2.-</ecNumber>
    </recommendedName>
    <alternativeName>
        <fullName evidence="4 6">Queuosine-nucleotide N-glycosylase/hydrolase</fullName>
    </alternativeName>
</protein>
<dbReference type="GO" id="GO:0006400">
    <property type="term" value="P:tRNA modification"/>
    <property type="evidence" value="ECO:0007669"/>
    <property type="project" value="TreeGrafter"/>
</dbReference>
<reference evidence="7 8" key="1">
    <citation type="journal article" date="2020" name="Nat. Commun.">
        <title>Genome of Tripterygium wilfordii and identification of cytochrome P450 involved in triptolide biosynthesis.</title>
        <authorList>
            <person name="Tu L."/>
            <person name="Su P."/>
            <person name="Zhang Z."/>
            <person name="Gao L."/>
            <person name="Wang J."/>
            <person name="Hu T."/>
            <person name="Zhou J."/>
            <person name="Zhang Y."/>
            <person name="Zhao Y."/>
            <person name="Liu Y."/>
            <person name="Song Y."/>
            <person name="Tong Y."/>
            <person name="Lu Y."/>
            <person name="Yang J."/>
            <person name="Xu C."/>
            <person name="Jia M."/>
            <person name="Peters R.J."/>
            <person name="Huang L."/>
            <person name="Gao W."/>
        </authorList>
    </citation>
    <scope>NUCLEOTIDE SEQUENCE [LARGE SCALE GENOMIC DNA]</scope>
    <source>
        <strain evidence="8">cv. XIE 37</strain>
        <tissue evidence="7">Leaf</tissue>
    </source>
</reference>
<proteinExistence type="inferred from homology"/>
<dbReference type="Proteomes" id="UP000593562">
    <property type="component" value="Unassembled WGS sequence"/>
</dbReference>
<accession>A0A7J7CQ51</accession>
<dbReference type="AlphaFoldDB" id="A0A7J7CQ51"/>
<dbReference type="PANTHER" id="PTHR21314:SF0">
    <property type="entry name" value="QUEUOSINE 5'-PHOSPHATE N-GLYCOSYLASE_HYDROLASE"/>
    <property type="match status" value="1"/>
</dbReference>
<dbReference type="InterPro" id="IPR019438">
    <property type="entry name" value="Q_salvage"/>
</dbReference>
<keyword evidence="1 6" id="KW-0378">Hydrolase</keyword>
<comment type="catalytic activity">
    <reaction evidence="5 6">
        <text>queuosine 5'-phosphate + H2O = queuine + D-ribose 5-phosphate</text>
        <dbReference type="Rhea" id="RHEA:75387"/>
        <dbReference type="ChEBI" id="CHEBI:15377"/>
        <dbReference type="ChEBI" id="CHEBI:17433"/>
        <dbReference type="ChEBI" id="CHEBI:78346"/>
        <dbReference type="ChEBI" id="CHEBI:194371"/>
    </reaction>
    <physiologicalReaction direction="left-to-right" evidence="5 6">
        <dbReference type="Rhea" id="RHEA:75388"/>
    </physiologicalReaction>
</comment>
<sequence>MEEARTSAGPAWVAGIEKVVETIQGNIPKVEWDFDVIYYFDNVPLTVQYLFILDALNFCFWPEKDLSYDHLALGLKEALENDISEFDADQLQKYTGSSSS</sequence>
<name>A0A7J7CQ51_TRIWF</name>
<evidence type="ECO:0000313" key="7">
    <source>
        <dbReference type="EMBL" id="KAF5736217.1"/>
    </source>
</evidence>